<proteinExistence type="predicted"/>
<dbReference type="STRING" id="290397.Adeh_2957"/>
<organism evidence="2 3">
    <name type="scientific">Anaeromyxobacter dehalogenans (strain 2CP-C)</name>
    <dbReference type="NCBI Taxonomy" id="290397"/>
    <lineage>
        <taxon>Bacteria</taxon>
        <taxon>Pseudomonadati</taxon>
        <taxon>Myxococcota</taxon>
        <taxon>Myxococcia</taxon>
        <taxon>Myxococcales</taxon>
        <taxon>Cystobacterineae</taxon>
        <taxon>Anaeromyxobacteraceae</taxon>
        <taxon>Anaeromyxobacter</taxon>
    </lineage>
</organism>
<feature type="chain" id="PRO_5004209800" description="Lipoprotein" evidence="1">
    <location>
        <begin position="23"/>
        <end position="161"/>
    </location>
</feature>
<evidence type="ECO:0008006" key="4">
    <source>
        <dbReference type="Google" id="ProtNLM"/>
    </source>
</evidence>
<evidence type="ECO:0000313" key="2">
    <source>
        <dbReference type="EMBL" id="ABC82727.1"/>
    </source>
</evidence>
<dbReference type="RefSeq" id="WP_011422009.1">
    <property type="nucleotide sequence ID" value="NC_007760.1"/>
</dbReference>
<protein>
    <recommendedName>
        <fullName evidence="4">Lipoprotein</fullName>
    </recommendedName>
</protein>
<dbReference type="KEGG" id="ade:Adeh_2957"/>
<reference evidence="2 3" key="1">
    <citation type="submission" date="2006-01" db="EMBL/GenBank/DDBJ databases">
        <title>Complete sequence of Anaeromyxobacter dehalogenans 2CP-C.</title>
        <authorList>
            <consortium name="US DOE Joint Genome Institute"/>
            <person name="Copeland A."/>
            <person name="Lucas S."/>
            <person name="Lapidus A."/>
            <person name="Barry K."/>
            <person name="Detter J.C."/>
            <person name="Glavina T."/>
            <person name="Hammon N."/>
            <person name="Israni S."/>
            <person name="Pitluck S."/>
            <person name="Brettin T."/>
            <person name="Bruce D."/>
            <person name="Han C."/>
            <person name="Tapia R."/>
            <person name="Gilna P."/>
            <person name="Kiss H."/>
            <person name="Schmutz J."/>
            <person name="Larimer F."/>
            <person name="Land M."/>
            <person name="Kyrpides N."/>
            <person name="Anderson I."/>
            <person name="Sanford R.A."/>
            <person name="Ritalahti K.M."/>
            <person name="Thomas H.S."/>
            <person name="Kirby J.R."/>
            <person name="Zhulin I.B."/>
            <person name="Loeffler F.E."/>
            <person name="Richardson P."/>
        </authorList>
    </citation>
    <scope>NUCLEOTIDE SEQUENCE [LARGE SCALE GENOMIC DNA]</scope>
    <source>
        <strain evidence="2 3">2CP-C</strain>
    </source>
</reference>
<evidence type="ECO:0000256" key="1">
    <source>
        <dbReference type="SAM" id="SignalP"/>
    </source>
</evidence>
<dbReference type="PROSITE" id="PS51257">
    <property type="entry name" value="PROKAR_LIPOPROTEIN"/>
    <property type="match status" value="1"/>
</dbReference>
<dbReference type="OrthoDB" id="9888430at2"/>
<accession>Q2IDS1</accession>
<dbReference type="HOGENOM" id="CLU_1665777_0_0_7"/>
<gene>
    <name evidence="2" type="ordered locus">Adeh_2957</name>
</gene>
<feature type="signal peptide" evidence="1">
    <location>
        <begin position="1"/>
        <end position="22"/>
    </location>
</feature>
<keyword evidence="1" id="KW-0732">Signal</keyword>
<dbReference type="EMBL" id="CP000251">
    <property type="protein sequence ID" value="ABC82727.1"/>
    <property type="molecule type" value="Genomic_DNA"/>
</dbReference>
<name>Q2IDS1_ANADE</name>
<dbReference type="Proteomes" id="UP000001935">
    <property type="component" value="Chromosome"/>
</dbReference>
<evidence type="ECO:0000313" key="3">
    <source>
        <dbReference type="Proteomes" id="UP000001935"/>
    </source>
</evidence>
<sequence>MSSSPARTPAALVAVAVLAALAACSRGSAGGSLEARLPVSPGAPWDDARGELEKLDPNARLMEGLGGRTAVAHTQLEIAGYRFQELSIAGAVARPSVRTVTVTAPPPEAGCDRARDDLLKALGSDWTAGDLRLGAITATKGTTRSARIVCTGSELSVSIVG</sequence>
<dbReference type="AlphaFoldDB" id="Q2IDS1"/>